<protein>
    <submittedName>
        <fullName evidence="2">Uncharacterized protein</fullName>
    </submittedName>
</protein>
<reference evidence="2 3" key="1">
    <citation type="submission" date="2021-06" db="EMBL/GenBank/DDBJ databases">
        <title>Caerostris extrusa draft genome.</title>
        <authorList>
            <person name="Kono N."/>
            <person name="Arakawa K."/>
        </authorList>
    </citation>
    <scope>NUCLEOTIDE SEQUENCE [LARGE SCALE GENOMIC DNA]</scope>
</reference>
<keyword evidence="1" id="KW-0812">Transmembrane</keyword>
<keyword evidence="3" id="KW-1185">Reference proteome</keyword>
<keyword evidence="1" id="KW-0472">Membrane</keyword>
<feature type="transmembrane region" description="Helical" evidence="1">
    <location>
        <begin position="55"/>
        <end position="78"/>
    </location>
</feature>
<evidence type="ECO:0000256" key="1">
    <source>
        <dbReference type="SAM" id="Phobius"/>
    </source>
</evidence>
<keyword evidence="1" id="KW-1133">Transmembrane helix</keyword>
<proteinExistence type="predicted"/>
<dbReference type="EMBL" id="BPLR01012274">
    <property type="protein sequence ID" value="GIY52675.1"/>
    <property type="molecule type" value="Genomic_DNA"/>
</dbReference>
<gene>
    <name evidence="2" type="ORF">CEXT_194131</name>
</gene>
<organism evidence="2 3">
    <name type="scientific">Caerostris extrusa</name>
    <name type="common">Bark spider</name>
    <name type="synonym">Caerostris bankana</name>
    <dbReference type="NCBI Taxonomy" id="172846"/>
    <lineage>
        <taxon>Eukaryota</taxon>
        <taxon>Metazoa</taxon>
        <taxon>Ecdysozoa</taxon>
        <taxon>Arthropoda</taxon>
        <taxon>Chelicerata</taxon>
        <taxon>Arachnida</taxon>
        <taxon>Araneae</taxon>
        <taxon>Araneomorphae</taxon>
        <taxon>Entelegynae</taxon>
        <taxon>Araneoidea</taxon>
        <taxon>Araneidae</taxon>
        <taxon>Caerostris</taxon>
    </lineage>
</organism>
<sequence length="133" mass="15045">MHGFGFFYIAVCNHIKSIIKNTGESLSRKSIIDFERFIHSYSKIKRIVDLTDNEVVFLVFITIFFNSGFMCFTFYVILNFKTTAGIQTVAIYGMFFGAFGLFIGMTVSTSMVADESKELCSAMPEDTGKLTFK</sequence>
<accession>A0AAV4U4K5</accession>
<evidence type="ECO:0000313" key="2">
    <source>
        <dbReference type="EMBL" id="GIY52675.1"/>
    </source>
</evidence>
<comment type="caution">
    <text evidence="2">The sequence shown here is derived from an EMBL/GenBank/DDBJ whole genome shotgun (WGS) entry which is preliminary data.</text>
</comment>
<evidence type="ECO:0000313" key="3">
    <source>
        <dbReference type="Proteomes" id="UP001054945"/>
    </source>
</evidence>
<dbReference type="AlphaFoldDB" id="A0AAV4U4K5"/>
<dbReference type="Proteomes" id="UP001054945">
    <property type="component" value="Unassembled WGS sequence"/>
</dbReference>
<feature type="transmembrane region" description="Helical" evidence="1">
    <location>
        <begin position="90"/>
        <end position="113"/>
    </location>
</feature>
<name>A0AAV4U4K5_CAEEX</name>